<proteinExistence type="predicted"/>
<sequence>MATSQLYKSASSTKVILKPSTGSSCRLFISSISAFWELAT</sequence>
<dbReference type="AlphaFoldDB" id="A0A0E9XA78"/>
<reference evidence="1" key="1">
    <citation type="submission" date="2014-11" db="EMBL/GenBank/DDBJ databases">
        <authorList>
            <person name="Amaro Gonzalez C."/>
        </authorList>
    </citation>
    <scope>NUCLEOTIDE SEQUENCE</scope>
</reference>
<accession>A0A0E9XA78</accession>
<reference evidence="1" key="2">
    <citation type="journal article" date="2015" name="Fish Shellfish Immunol.">
        <title>Early steps in the European eel (Anguilla anguilla)-Vibrio vulnificus interaction in the gills: Role of the RtxA13 toxin.</title>
        <authorList>
            <person name="Callol A."/>
            <person name="Pajuelo D."/>
            <person name="Ebbesson L."/>
            <person name="Teles M."/>
            <person name="MacKenzie S."/>
            <person name="Amaro C."/>
        </authorList>
    </citation>
    <scope>NUCLEOTIDE SEQUENCE</scope>
</reference>
<evidence type="ECO:0000313" key="1">
    <source>
        <dbReference type="EMBL" id="JAH99331.1"/>
    </source>
</evidence>
<protein>
    <submittedName>
        <fullName evidence="1">Uncharacterized protein</fullName>
    </submittedName>
</protein>
<organism evidence="1">
    <name type="scientific">Anguilla anguilla</name>
    <name type="common">European freshwater eel</name>
    <name type="synonym">Muraena anguilla</name>
    <dbReference type="NCBI Taxonomy" id="7936"/>
    <lineage>
        <taxon>Eukaryota</taxon>
        <taxon>Metazoa</taxon>
        <taxon>Chordata</taxon>
        <taxon>Craniata</taxon>
        <taxon>Vertebrata</taxon>
        <taxon>Euteleostomi</taxon>
        <taxon>Actinopterygii</taxon>
        <taxon>Neopterygii</taxon>
        <taxon>Teleostei</taxon>
        <taxon>Anguilliformes</taxon>
        <taxon>Anguillidae</taxon>
        <taxon>Anguilla</taxon>
    </lineage>
</organism>
<name>A0A0E9XA78_ANGAN</name>
<dbReference type="EMBL" id="GBXM01009246">
    <property type="protein sequence ID" value="JAH99331.1"/>
    <property type="molecule type" value="Transcribed_RNA"/>
</dbReference>